<dbReference type="PANTHER" id="PTHR11102">
    <property type="entry name" value="SEL-1-LIKE PROTEIN"/>
    <property type="match status" value="1"/>
</dbReference>
<keyword evidence="2" id="KW-1185">Reference proteome</keyword>
<proteinExistence type="predicted"/>
<organism evidence="1 2">
    <name type="scientific">Aliikangiella maris</name>
    <dbReference type="NCBI Taxonomy" id="3162458"/>
    <lineage>
        <taxon>Bacteria</taxon>
        <taxon>Pseudomonadati</taxon>
        <taxon>Pseudomonadota</taxon>
        <taxon>Gammaproteobacteria</taxon>
        <taxon>Oceanospirillales</taxon>
        <taxon>Pleioneaceae</taxon>
        <taxon>Aliikangiella</taxon>
    </lineage>
</organism>
<sequence length="705" mass="80211">MKKLTCHFFAIGLCLLISSCAKNPNNNTVNREDQYFISLIDKFKQDKNAVTYQQLWKAFLSSSHTESSAVKYDEYIAIAQQLESGDLSCKEIDWTHLLNKNYWSIKPHLSAAKCKQFLGDTKGAEFHENFVSLIIDGVFSSGDGKDYFSAYEVASWGDVEDLLEIAGYKSLDFYLQIKGAGQGLYYIVIAEDLETGEQREIFFDNTRYINANLGHFSKVGNGELASQVINELSETTRVAMLGMGDLLAQEEQYEKATNWYLRASLYDSGIAYLRLASLCLKGKYTKFSEGTCLEFIIDAAELGIAEAYVLLFALYEEGIYVKPNKQLADQIFTLAEKKIGKGKVYEKLAFLYLRELFGKDRDDKVDYYFNQAAENGTISKVYVSQISQAVYSESLSEQEREKPLAQLKKFAEKGNHFAQAFYGAKLLFDSYEVTDDTLIKTALEYIEKAAEAGIPYAQFMMGNLYQYGEKYDGKREKAQAYFLKAANSWHADAQYEVARYYERLSDLAIYQSNINKILKLNKIEKVSFITSPPDTDMINWMRAAAIQGHFKALIGLGYYYEQGKGVSKDLEKAASLYKIVADHNNKNGQYSYAYMLKNGLGVERNYEAAFELFKKAQQQGHLGATNQLGLFYEYGLYVNKDLKQAFYWYNQAAEANYQWAQYNMGRLYESGLGVTSDLTQALKWYSLAAEQGHKEAKEKVKQLSI</sequence>
<dbReference type="PROSITE" id="PS51257">
    <property type="entry name" value="PROKAR_LIPOPROTEIN"/>
    <property type="match status" value="1"/>
</dbReference>
<dbReference type="Proteomes" id="UP001548189">
    <property type="component" value="Unassembled WGS sequence"/>
</dbReference>
<dbReference type="InterPro" id="IPR006597">
    <property type="entry name" value="Sel1-like"/>
</dbReference>
<dbReference type="InterPro" id="IPR050767">
    <property type="entry name" value="Sel1_AlgK"/>
</dbReference>
<evidence type="ECO:0000313" key="2">
    <source>
        <dbReference type="Proteomes" id="UP001548189"/>
    </source>
</evidence>
<dbReference type="SMART" id="SM00671">
    <property type="entry name" value="SEL1"/>
    <property type="match status" value="8"/>
</dbReference>
<comment type="caution">
    <text evidence="1">The sequence shown here is derived from an EMBL/GenBank/DDBJ whole genome shotgun (WGS) entry which is preliminary data.</text>
</comment>
<name>A0ABV2BSH3_9GAMM</name>
<protein>
    <submittedName>
        <fullName evidence="1">Tetratricopeptide repeat protein</fullName>
    </submittedName>
</protein>
<dbReference type="SUPFAM" id="SSF81901">
    <property type="entry name" value="HCP-like"/>
    <property type="match status" value="3"/>
</dbReference>
<gene>
    <name evidence="1" type="ORF">ABVT43_07090</name>
</gene>
<dbReference type="Pfam" id="PF08238">
    <property type="entry name" value="Sel1"/>
    <property type="match status" value="8"/>
</dbReference>
<dbReference type="Gene3D" id="1.25.40.10">
    <property type="entry name" value="Tetratricopeptide repeat domain"/>
    <property type="match status" value="3"/>
</dbReference>
<accession>A0ABV2BSH3</accession>
<dbReference type="PANTHER" id="PTHR11102:SF160">
    <property type="entry name" value="ERAD-ASSOCIATED E3 UBIQUITIN-PROTEIN LIGASE COMPONENT HRD3"/>
    <property type="match status" value="1"/>
</dbReference>
<evidence type="ECO:0000313" key="1">
    <source>
        <dbReference type="EMBL" id="MET1254883.1"/>
    </source>
</evidence>
<dbReference type="InterPro" id="IPR011990">
    <property type="entry name" value="TPR-like_helical_dom_sf"/>
</dbReference>
<reference evidence="1 2" key="1">
    <citation type="submission" date="2024-06" db="EMBL/GenBank/DDBJ databases">
        <authorList>
            <person name="Li F."/>
        </authorList>
    </citation>
    <scope>NUCLEOTIDE SEQUENCE [LARGE SCALE GENOMIC DNA]</scope>
    <source>
        <strain evidence="1 2">GXAS 311</strain>
    </source>
</reference>
<dbReference type="EMBL" id="JBEVCJ010000006">
    <property type="protein sequence ID" value="MET1254883.1"/>
    <property type="molecule type" value="Genomic_DNA"/>
</dbReference>